<dbReference type="PANTHER" id="PTHR43133">
    <property type="entry name" value="RNA POLYMERASE ECF-TYPE SIGMA FACTO"/>
    <property type="match status" value="1"/>
</dbReference>
<evidence type="ECO:0000259" key="7">
    <source>
        <dbReference type="Pfam" id="PF08281"/>
    </source>
</evidence>
<evidence type="ECO:0000256" key="1">
    <source>
        <dbReference type="ARBA" id="ARBA00010641"/>
    </source>
</evidence>
<protein>
    <submittedName>
        <fullName evidence="8">Sigma-70 family RNA polymerase sigma factor</fullName>
    </submittedName>
</protein>
<keyword evidence="2" id="KW-0805">Transcription regulation</keyword>
<proteinExistence type="inferred from homology"/>
<dbReference type="Pfam" id="PF08281">
    <property type="entry name" value="Sigma70_r4_2"/>
    <property type="match status" value="1"/>
</dbReference>
<dbReference type="InterPro" id="IPR013324">
    <property type="entry name" value="RNA_pol_sigma_r3/r4-like"/>
</dbReference>
<dbReference type="PANTHER" id="PTHR43133:SF58">
    <property type="entry name" value="ECF RNA POLYMERASE SIGMA FACTOR SIGD"/>
    <property type="match status" value="1"/>
</dbReference>
<feature type="domain" description="RNA polymerase sigma factor 70 region 4 type 2" evidence="7">
    <location>
        <begin position="111"/>
        <end position="161"/>
    </location>
</feature>
<dbReference type="SUPFAM" id="SSF88946">
    <property type="entry name" value="Sigma2 domain of RNA polymerase sigma factors"/>
    <property type="match status" value="1"/>
</dbReference>
<evidence type="ECO:0000313" key="8">
    <source>
        <dbReference type="EMBL" id="WCR09044.1"/>
    </source>
</evidence>
<keyword evidence="5" id="KW-0804">Transcription</keyword>
<reference evidence="8 9" key="1">
    <citation type="submission" date="2021-01" db="EMBL/GenBank/DDBJ databases">
        <title>Biogeographic distribution of Paracoccus.</title>
        <authorList>
            <person name="Hollensteiner J."/>
            <person name="Leineberger J."/>
            <person name="Brinkhoff T."/>
            <person name="Daniel R."/>
        </authorList>
    </citation>
    <scope>NUCLEOTIDE SEQUENCE [LARGE SCALE GENOMIC DNA]</scope>
    <source>
        <strain evidence="8 9">KCTC 22803</strain>
    </source>
</reference>
<dbReference type="Gene3D" id="1.10.10.10">
    <property type="entry name" value="Winged helix-like DNA-binding domain superfamily/Winged helix DNA-binding domain"/>
    <property type="match status" value="1"/>
</dbReference>
<keyword evidence="9" id="KW-1185">Reference proteome</keyword>
<dbReference type="Proteomes" id="UP001219349">
    <property type="component" value="Chromosome"/>
</dbReference>
<feature type="domain" description="RNA polymerase sigma-70 region 2" evidence="6">
    <location>
        <begin position="35"/>
        <end position="84"/>
    </location>
</feature>
<evidence type="ECO:0000256" key="4">
    <source>
        <dbReference type="ARBA" id="ARBA00023125"/>
    </source>
</evidence>
<dbReference type="SUPFAM" id="SSF88659">
    <property type="entry name" value="Sigma3 and sigma4 domains of RNA polymerase sigma factors"/>
    <property type="match status" value="1"/>
</dbReference>
<dbReference type="InterPro" id="IPR013249">
    <property type="entry name" value="RNA_pol_sigma70_r4_t2"/>
</dbReference>
<dbReference type="Pfam" id="PF04542">
    <property type="entry name" value="Sigma70_r2"/>
    <property type="match status" value="1"/>
</dbReference>
<dbReference type="InterPro" id="IPR013325">
    <property type="entry name" value="RNA_pol_sigma_r2"/>
</dbReference>
<evidence type="ECO:0000256" key="3">
    <source>
        <dbReference type="ARBA" id="ARBA00023082"/>
    </source>
</evidence>
<accession>A0ABY7SPW6</accession>
<sequence>MTRANQGDGQAFHCFLTEVTPPLRSLIRARGRGLPPDLHEDVLQEVLLAIHLKRGSWDGVSPIRPWLYAVARHKVVDAFRKRGRQIHLPIDDVAEMLEAEPGPMPLAARDADRLLGMIDDRSAALVRAVRIEGQSTEDAAEELGVSPGAARVALHRAMKRLSELAQRMK</sequence>
<evidence type="ECO:0000256" key="5">
    <source>
        <dbReference type="ARBA" id="ARBA00023163"/>
    </source>
</evidence>
<keyword evidence="4" id="KW-0238">DNA-binding</keyword>
<dbReference type="InterPro" id="IPR039425">
    <property type="entry name" value="RNA_pol_sigma-70-like"/>
</dbReference>
<dbReference type="NCBIfam" id="TIGR02937">
    <property type="entry name" value="sigma70-ECF"/>
    <property type="match status" value="1"/>
</dbReference>
<organism evidence="8 9">
    <name type="scientific">Paracoccus fistulariae</name>
    <dbReference type="NCBI Taxonomy" id="658446"/>
    <lineage>
        <taxon>Bacteria</taxon>
        <taxon>Pseudomonadati</taxon>
        <taxon>Pseudomonadota</taxon>
        <taxon>Alphaproteobacteria</taxon>
        <taxon>Rhodobacterales</taxon>
        <taxon>Paracoccaceae</taxon>
        <taxon>Paracoccus</taxon>
    </lineage>
</organism>
<dbReference type="EMBL" id="CP067136">
    <property type="protein sequence ID" value="WCR09044.1"/>
    <property type="molecule type" value="Genomic_DNA"/>
</dbReference>
<dbReference type="InterPro" id="IPR014284">
    <property type="entry name" value="RNA_pol_sigma-70_dom"/>
</dbReference>
<comment type="similarity">
    <text evidence="1">Belongs to the sigma-70 factor family. ECF subfamily.</text>
</comment>
<dbReference type="Gene3D" id="1.10.1740.10">
    <property type="match status" value="1"/>
</dbReference>
<evidence type="ECO:0000259" key="6">
    <source>
        <dbReference type="Pfam" id="PF04542"/>
    </source>
</evidence>
<name>A0ABY7SPW6_9RHOB</name>
<dbReference type="InterPro" id="IPR007627">
    <property type="entry name" value="RNA_pol_sigma70_r2"/>
</dbReference>
<keyword evidence="3" id="KW-0731">Sigma factor</keyword>
<evidence type="ECO:0000313" key="9">
    <source>
        <dbReference type="Proteomes" id="UP001219349"/>
    </source>
</evidence>
<evidence type="ECO:0000256" key="2">
    <source>
        <dbReference type="ARBA" id="ARBA00023015"/>
    </source>
</evidence>
<gene>
    <name evidence="8" type="ORF">JHX87_10900</name>
</gene>
<dbReference type="InterPro" id="IPR036388">
    <property type="entry name" value="WH-like_DNA-bd_sf"/>
</dbReference>